<evidence type="ECO:0000313" key="15">
    <source>
        <dbReference type="Proteomes" id="UP000797356"/>
    </source>
</evidence>
<evidence type="ECO:0000256" key="4">
    <source>
        <dbReference type="ARBA" id="ARBA00022622"/>
    </source>
</evidence>
<evidence type="ECO:0000256" key="7">
    <source>
        <dbReference type="ARBA" id="ARBA00023136"/>
    </source>
</evidence>
<reference evidence="14" key="2">
    <citation type="submission" date="2019-07" db="EMBL/GenBank/DDBJ databases">
        <authorList>
            <person name="Yang Y."/>
            <person name="Bocs S."/>
            <person name="Baudouin L."/>
        </authorList>
    </citation>
    <scope>NUCLEOTIDE SEQUENCE</scope>
    <source>
        <tissue evidence="14">Spear leaf of Hainan Tall coconut</tissue>
    </source>
</reference>
<evidence type="ECO:0000256" key="5">
    <source>
        <dbReference type="ARBA" id="ARBA00022729"/>
    </source>
</evidence>
<organism evidence="14 15">
    <name type="scientific">Cocos nucifera</name>
    <name type="common">Coconut palm</name>
    <dbReference type="NCBI Taxonomy" id="13894"/>
    <lineage>
        <taxon>Eukaryota</taxon>
        <taxon>Viridiplantae</taxon>
        <taxon>Streptophyta</taxon>
        <taxon>Embryophyta</taxon>
        <taxon>Tracheophyta</taxon>
        <taxon>Spermatophyta</taxon>
        <taxon>Magnoliopsida</taxon>
        <taxon>Liliopsida</taxon>
        <taxon>Arecaceae</taxon>
        <taxon>Arecoideae</taxon>
        <taxon>Cocoseae</taxon>
        <taxon>Attaleinae</taxon>
        <taxon>Cocos</taxon>
    </lineage>
</organism>
<gene>
    <name evidence="14" type="ORF">COCNU_13G007990</name>
</gene>
<dbReference type="GO" id="GO:0098552">
    <property type="term" value="C:side of membrane"/>
    <property type="evidence" value="ECO:0007669"/>
    <property type="project" value="UniProtKB-KW"/>
</dbReference>
<evidence type="ECO:0000256" key="11">
    <source>
        <dbReference type="SAM" id="MobiDB-lite"/>
    </source>
</evidence>
<keyword evidence="6" id="KW-0654">Proteoglycan</keyword>
<dbReference type="AlphaFoldDB" id="A0A8K0ITQ3"/>
<feature type="compositionally biased region" description="Low complexity" evidence="11">
    <location>
        <begin position="207"/>
        <end position="232"/>
    </location>
</feature>
<evidence type="ECO:0000256" key="2">
    <source>
        <dbReference type="ARBA" id="ARBA00007843"/>
    </source>
</evidence>
<dbReference type="SUPFAM" id="SSF82153">
    <property type="entry name" value="FAS1 domain"/>
    <property type="match status" value="1"/>
</dbReference>
<evidence type="ECO:0000313" key="14">
    <source>
        <dbReference type="EMBL" id="KAG1367009.1"/>
    </source>
</evidence>
<dbReference type="Gene3D" id="2.30.180.10">
    <property type="entry name" value="FAS1 domain"/>
    <property type="match status" value="1"/>
</dbReference>
<dbReference type="Pfam" id="PF02469">
    <property type="entry name" value="Fasciclin"/>
    <property type="match status" value="1"/>
</dbReference>
<name>A0A8K0ITQ3_COCNU</name>
<keyword evidence="3" id="KW-1003">Cell membrane</keyword>
<evidence type="ECO:0000256" key="12">
    <source>
        <dbReference type="SAM" id="SignalP"/>
    </source>
</evidence>
<dbReference type="InterPro" id="IPR036378">
    <property type="entry name" value="FAS1_dom_sf"/>
</dbReference>
<protein>
    <submittedName>
        <fullName evidence="14">Fasciclin-like arabinogalactan protein 14</fullName>
    </submittedName>
</protein>
<feature type="region of interest" description="Disordered" evidence="11">
    <location>
        <begin position="176"/>
        <end position="249"/>
    </location>
</feature>
<dbReference type="EMBL" id="CM017884">
    <property type="protein sequence ID" value="KAG1367009.1"/>
    <property type="molecule type" value="Genomic_DNA"/>
</dbReference>
<evidence type="ECO:0000256" key="1">
    <source>
        <dbReference type="ARBA" id="ARBA00004609"/>
    </source>
</evidence>
<keyword evidence="8" id="KW-0325">Glycoprotein</keyword>
<evidence type="ECO:0000256" key="9">
    <source>
        <dbReference type="ARBA" id="ARBA00023288"/>
    </source>
</evidence>
<keyword evidence="4" id="KW-0336">GPI-anchor</keyword>
<evidence type="ECO:0000259" key="13">
    <source>
        <dbReference type="PROSITE" id="PS50213"/>
    </source>
</evidence>
<dbReference type="InterPro" id="IPR000782">
    <property type="entry name" value="FAS1_domain"/>
</dbReference>
<keyword evidence="5 12" id="KW-0732">Signal</keyword>
<evidence type="ECO:0000256" key="10">
    <source>
        <dbReference type="ARBA" id="ARBA00024686"/>
    </source>
</evidence>
<feature type="domain" description="FAS1" evidence="13">
    <location>
        <begin position="21"/>
        <end position="157"/>
    </location>
</feature>
<dbReference type="Proteomes" id="UP000797356">
    <property type="component" value="Chromosome 13"/>
</dbReference>
<comment type="similarity">
    <text evidence="2">Belongs to the fasciclin-like AGP family.</text>
</comment>
<proteinExistence type="inferred from homology"/>
<sequence>MASNTQTLLLVLPFLLFAVEAFNITQVIEPYSSYSTFNNYLTQTKLADEINSRQTITVLVVDNSKMSAVSSYPIEILKNIMAIHVILDYYDANKLSHIPHQSALLTTLFQTTGIANNKLGFLNVTNKPNDVVVFGSAASEAPLSSTFSKVVVTQRYNISILEISDLIIPPGIESAKQASAPATQEKAKPTNSTAHAPAPIEEPPADAPMDAPDTADSPMDSLEASNNAPADAPKADAQEAFDAPTNRSSASQTLVNGILGLVVGVIHLGAF</sequence>
<evidence type="ECO:0000256" key="8">
    <source>
        <dbReference type="ARBA" id="ARBA00023180"/>
    </source>
</evidence>
<keyword evidence="9" id="KW-0449">Lipoprotein</keyword>
<comment type="function">
    <text evidence="10">May be a cell surface adhesion protein.</text>
</comment>
<reference evidence="14" key="1">
    <citation type="journal article" date="2017" name="Gigascience">
        <title>The genome draft of coconut (Cocos nucifera).</title>
        <authorList>
            <person name="Xiao Y."/>
            <person name="Xu P."/>
            <person name="Fan H."/>
            <person name="Baudouin L."/>
            <person name="Xia W."/>
            <person name="Bocs S."/>
            <person name="Xu J."/>
            <person name="Li Q."/>
            <person name="Guo A."/>
            <person name="Zhou L."/>
            <person name="Li J."/>
            <person name="Wu Y."/>
            <person name="Ma Z."/>
            <person name="Armero A."/>
            <person name="Issali A.E."/>
            <person name="Liu N."/>
            <person name="Peng M."/>
            <person name="Yang Y."/>
        </authorList>
    </citation>
    <scope>NUCLEOTIDE SEQUENCE</scope>
    <source>
        <tissue evidence="14">Spear leaf of Hainan Tall coconut</tissue>
    </source>
</reference>
<accession>A0A8K0ITQ3</accession>
<dbReference type="PANTHER" id="PTHR32382">
    <property type="entry name" value="FASCICLIN-LIKE ARABINOGALACTAN PROTEIN"/>
    <property type="match status" value="1"/>
</dbReference>
<comment type="caution">
    <text evidence="14">The sequence shown here is derived from an EMBL/GenBank/DDBJ whole genome shotgun (WGS) entry which is preliminary data.</text>
</comment>
<dbReference type="InterPro" id="IPR033254">
    <property type="entry name" value="Plant_FLA"/>
</dbReference>
<dbReference type="FunFam" id="2.30.180.10:FF:000015">
    <property type="entry name" value="Fasciclin-like arabinogalactan protein 3"/>
    <property type="match status" value="1"/>
</dbReference>
<keyword evidence="15" id="KW-1185">Reference proteome</keyword>
<dbReference type="PANTHER" id="PTHR32382:SF6">
    <property type="entry name" value="FASCICLIN-LIKE ARABINOGALACTAN PROTEIN 14"/>
    <property type="match status" value="1"/>
</dbReference>
<keyword evidence="7" id="KW-0472">Membrane</keyword>
<dbReference type="PROSITE" id="PS50213">
    <property type="entry name" value="FAS1"/>
    <property type="match status" value="1"/>
</dbReference>
<dbReference type="OrthoDB" id="694090at2759"/>
<evidence type="ECO:0000256" key="3">
    <source>
        <dbReference type="ARBA" id="ARBA00022475"/>
    </source>
</evidence>
<dbReference type="GO" id="GO:0005886">
    <property type="term" value="C:plasma membrane"/>
    <property type="evidence" value="ECO:0007669"/>
    <property type="project" value="UniProtKB-SubCell"/>
</dbReference>
<evidence type="ECO:0000256" key="6">
    <source>
        <dbReference type="ARBA" id="ARBA00022974"/>
    </source>
</evidence>
<comment type="subcellular location">
    <subcellularLocation>
        <location evidence="1">Cell membrane</location>
        <topology evidence="1">Lipid-anchor</topology>
        <topology evidence="1">GPI-anchor</topology>
    </subcellularLocation>
</comment>
<feature type="chain" id="PRO_5035463566" evidence="12">
    <location>
        <begin position="22"/>
        <end position="271"/>
    </location>
</feature>
<feature type="signal peptide" evidence="12">
    <location>
        <begin position="1"/>
        <end position="21"/>
    </location>
</feature>